<feature type="binding site" evidence="6">
    <location>
        <position position="60"/>
    </location>
    <ligand>
        <name>S-adenosyl-L-methionine</name>
        <dbReference type="ChEBI" id="CHEBI:59789"/>
    </ligand>
</feature>
<dbReference type="PANTHER" id="PTHR11727:SF7">
    <property type="entry name" value="DIMETHYLADENOSINE TRANSFERASE-RELATED"/>
    <property type="match status" value="1"/>
</dbReference>
<keyword evidence="2 6" id="KW-0489">Methyltransferase</keyword>
<dbReference type="InterPro" id="IPR029063">
    <property type="entry name" value="SAM-dependent_MTases_sf"/>
</dbReference>
<evidence type="ECO:0000256" key="2">
    <source>
        <dbReference type="ARBA" id="ARBA00022603"/>
    </source>
</evidence>
<reference evidence="8 9" key="1">
    <citation type="submission" date="2015-09" db="EMBL/GenBank/DDBJ databases">
        <title>Draft genome sequence of Acidiplasma aeolicum DSM 18409.</title>
        <authorList>
            <person name="Hemp J."/>
        </authorList>
    </citation>
    <scope>NUCLEOTIDE SEQUENCE [LARGE SCALE GENOMIC DNA]</scope>
    <source>
        <strain evidence="8 9">V</strain>
    </source>
</reference>
<feature type="binding site" evidence="6">
    <location>
        <position position="14"/>
    </location>
    <ligand>
        <name>S-adenosyl-L-methionine</name>
        <dbReference type="ChEBI" id="CHEBI:59789"/>
    </ligand>
</feature>
<evidence type="ECO:0000259" key="7">
    <source>
        <dbReference type="SMART" id="SM00650"/>
    </source>
</evidence>
<evidence type="ECO:0000256" key="6">
    <source>
        <dbReference type="PROSITE-ProRule" id="PRU01026"/>
    </source>
</evidence>
<comment type="caution">
    <text evidence="6">Lacks conserved residue(s) required for the propagation of feature annotation.</text>
</comment>
<protein>
    <recommendedName>
        <fullName evidence="7">Ribosomal RNA adenine methylase transferase N-terminal domain-containing protein</fullName>
    </recommendedName>
</protein>
<feature type="binding site" evidence="6">
    <location>
        <position position="39"/>
    </location>
    <ligand>
        <name>S-adenosyl-L-methionine</name>
        <dbReference type="ChEBI" id="CHEBI:59789"/>
    </ligand>
</feature>
<gene>
    <name evidence="8" type="ORF">SE19_08520</name>
</gene>
<dbReference type="SMART" id="SM00650">
    <property type="entry name" value="rADc"/>
    <property type="match status" value="1"/>
</dbReference>
<comment type="caution">
    <text evidence="8">The sequence shown here is derived from an EMBL/GenBank/DDBJ whole genome shotgun (WGS) entry which is preliminary data.</text>
</comment>
<dbReference type="GO" id="GO:0003723">
    <property type="term" value="F:RNA binding"/>
    <property type="evidence" value="ECO:0007669"/>
    <property type="project" value="UniProtKB-UniRule"/>
</dbReference>
<keyword evidence="3 6" id="KW-0808">Transferase</keyword>
<keyword evidence="1" id="KW-0698">rRNA processing</keyword>
<dbReference type="InterPro" id="IPR001737">
    <property type="entry name" value="KsgA/Erm"/>
</dbReference>
<dbReference type="PANTHER" id="PTHR11727">
    <property type="entry name" value="DIMETHYLADENOSINE TRANSFERASE"/>
    <property type="match status" value="1"/>
</dbReference>
<evidence type="ECO:0000313" key="9">
    <source>
        <dbReference type="Proteomes" id="UP000050515"/>
    </source>
</evidence>
<dbReference type="Proteomes" id="UP000050515">
    <property type="component" value="Unassembled WGS sequence"/>
</dbReference>
<feature type="binding site" evidence="6">
    <location>
        <position position="88"/>
    </location>
    <ligand>
        <name>S-adenosyl-L-methionine</name>
        <dbReference type="ChEBI" id="CHEBI:59789"/>
    </ligand>
</feature>
<dbReference type="EMBL" id="LJCQ01000408">
    <property type="protein sequence ID" value="KPV44802.1"/>
    <property type="molecule type" value="Genomic_DNA"/>
</dbReference>
<dbReference type="InterPro" id="IPR020598">
    <property type="entry name" value="rRNA_Ade_methylase_Trfase_N"/>
</dbReference>
<proteinExistence type="inferred from homology"/>
<evidence type="ECO:0000256" key="3">
    <source>
        <dbReference type="ARBA" id="ARBA00022679"/>
    </source>
</evidence>
<dbReference type="AlphaFoldDB" id="A0A0P9D5X0"/>
<evidence type="ECO:0000256" key="4">
    <source>
        <dbReference type="ARBA" id="ARBA00022691"/>
    </source>
</evidence>
<dbReference type="CDD" id="cd02440">
    <property type="entry name" value="AdoMet_MTases"/>
    <property type="match status" value="1"/>
</dbReference>
<organism evidence="8 9">
    <name type="scientific">Acidiplasma aeolicum</name>
    <dbReference type="NCBI Taxonomy" id="507754"/>
    <lineage>
        <taxon>Archaea</taxon>
        <taxon>Methanobacteriati</taxon>
        <taxon>Thermoplasmatota</taxon>
        <taxon>Thermoplasmata</taxon>
        <taxon>Thermoplasmatales</taxon>
        <taxon>Ferroplasmaceae</taxon>
        <taxon>Acidiplasma</taxon>
    </lineage>
</organism>
<dbReference type="Gene3D" id="3.40.50.150">
    <property type="entry name" value="Vaccinia Virus protein VP39"/>
    <property type="match status" value="1"/>
</dbReference>
<sequence>MNDNFSKKYGQVFLKDHNIALKEVSFLSPEDNECILEIGPGHGILTEQLLKYNINLTVVEPDHRFVDQLNQSYNNFIKSGKLKIIKADFLKLAPGKYDKIIGNIPYQISSKIVFKILDYDFKMAILMVQKEFAQRLVASPGTPDYSRLTVNSGIRSQIKILYNVSRNSFYPVPKVDSSIILIEKREYNIDIKKFDLFLIKLFSMRRKKISSIIDYHGIYSDKRPYELTIDQLIEVYSQS</sequence>
<dbReference type="RefSeq" id="WP_054964519.1">
    <property type="nucleotide sequence ID" value="NZ_LJCQ01000408.1"/>
</dbReference>
<dbReference type="Pfam" id="PF00398">
    <property type="entry name" value="RrnaAD"/>
    <property type="match status" value="1"/>
</dbReference>
<dbReference type="InterPro" id="IPR011530">
    <property type="entry name" value="rRNA_adenine_dimethylase"/>
</dbReference>
<dbReference type="GO" id="GO:0000179">
    <property type="term" value="F:rRNA (adenine-N6,N6-)-dimethyltransferase activity"/>
    <property type="evidence" value="ECO:0007669"/>
    <property type="project" value="UniProtKB-UniRule"/>
</dbReference>
<name>A0A0P9D5X0_9ARCH</name>
<keyword evidence="4 6" id="KW-0949">S-adenosyl-L-methionine</keyword>
<dbReference type="PATRIC" id="fig|507754.4.peg.1106"/>
<evidence type="ECO:0000313" key="8">
    <source>
        <dbReference type="EMBL" id="KPV44802.1"/>
    </source>
</evidence>
<feature type="binding site" evidence="6">
    <location>
        <position position="103"/>
    </location>
    <ligand>
        <name>S-adenosyl-L-methionine</name>
        <dbReference type="ChEBI" id="CHEBI:59789"/>
    </ligand>
</feature>
<dbReference type="NCBIfam" id="TIGR00755">
    <property type="entry name" value="ksgA"/>
    <property type="match status" value="1"/>
</dbReference>
<dbReference type="InterPro" id="IPR020596">
    <property type="entry name" value="rRNA_Ade_Mease_Trfase_CS"/>
</dbReference>
<dbReference type="SUPFAM" id="SSF53335">
    <property type="entry name" value="S-adenosyl-L-methionine-dependent methyltransferases"/>
    <property type="match status" value="1"/>
</dbReference>
<keyword evidence="5 6" id="KW-0694">RNA-binding</keyword>
<comment type="similarity">
    <text evidence="6">Belongs to the class I-like SAM-binding methyltransferase superfamily. rRNA adenine N(6)-methyltransferase family.</text>
</comment>
<accession>A0A0P9D5X0</accession>
<feature type="domain" description="Ribosomal RNA adenine methylase transferase N-terminal" evidence="7">
    <location>
        <begin position="19"/>
        <end position="186"/>
    </location>
</feature>
<evidence type="ECO:0000256" key="5">
    <source>
        <dbReference type="ARBA" id="ARBA00022884"/>
    </source>
</evidence>
<dbReference type="PROSITE" id="PS51689">
    <property type="entry name" value="SAM_RNA_A_N6_MT"/>
    <property type="match status" value="1"/>
</dbReference>
<evidence type="ECO:0000256" key="1">
    <source>
        <dbReference type="ARBA" id="ARBA00022552"/>
    </source>
</evidence>
<dbReference type="PROSITE" id="PS01131">
    <property type="entry name" value="RRNA_A_DIMETH"/>
    <property type="match status" value="1"/>
</dbReference>